<feature type="region of interest" description="Disordered" evidence="1">
    <location>
        <begin position="1"/>
        <end position="99"/>
    </location>
</feature>
<feature type="compositionally biased region" description="Polar residues" evidence="1">
    <location>
        <begin position="1"/>
        <end position="11"/>
    </location>
</feature>
<keyword evidence="3" id="KW-1185">Reference proteome</keyword>
<feature type="compositionally biased region" description="Basic residues" evidence="1">
    <location>
        <begin position="44"/>
        <end position="58"/>
    </location>
</feature>
<sequence length="303" mass="33859">MATLMPTSTSHRNPDRPRFSSLFSPRGNISAAQAQVIGSPGRSQPHHTTKHHHHHTKQGQRPGQEVDTMQTPQQQDSPPQDQQEGQQKHSKRPAKTRYSTGSVLLAAGLGLGFIAGRCYPITADTSSKQQHQQDRRGHSHYNERQKASSRVNARYERERLARDHDRVVERDRQVHREIDTNHRPRPQQVYNTTRNPRLINTGHLGSSIESHGLTKYSDHGAGSIHSRSGTEYRAAAPASPVVDERAMPTVRRDREYQQSGAGLNGLNGLMSNSNMHMHRQNGFWPVASEESNVNGGAGAGQWR</sequence>
<feature type="region of interest" description="Disordered" evidence="1">
    <location>
        <begin position="125"/>
        <end position="152"/>
    </location>
</feature>
<protein>
    <submittedName>
        <fullName evidence="2">Uncharacterized protein</fullName>
    </submittedName>
</protein>
<dbReference type="Proteomes" id="UP000241462">
    <property type="component" value="Unassembled WGS sequence"/>
</dbReference>
<dbReference type="EMBL" id="KZ678554">
    <property type="protein sequence ID" value="PSR79788.1"/>
    <property type="molecule type" value="Genomic_DNA"/>
</dbReference>
<gene>
    <name evidence="2" type="ORF">BD289DRAFT_441904</name>
</gene>
<evidence type="ECO:0000313" key="2">
    <source>
        <dbReference type="EMBL" id="PSR79788.1"/>
    </source>
</evidence>
<accession>A0A2T2ZYV0</accession>
<feature type="compositionally biased region" description="Low complexity" evidence="1">
    <location>
        <begin position="70"/>
        <end position="85"/>
    </location>
</feature>
<evidence type="ECO:0000313" key="3">
    <source>
        <dbReference type="Proteomes" id="UP000241462"/>
    </source>
</evidence>
<proteinExistence type="predicted"/>
<organism evidence="2 3">
    <name type="scientific">Coniella lustricola</name>
    <dbReference type="NCBI Taxonomy" id="2025994"/>
    <lineage>
        <taxon>Eukaryota</taxon>
        <taxon>Fungi</taxon>
        <taxon>Dikarya</taxon>
        <taxon>Ascomycota</taxon>
        <taxon>Pezizomycotina</taxon>
        <taxon>Sordariomycetes</taxon>
        <taxon>Sordariomycetidae</taxon>
        <taxon>Diaporthales</taxon>
        <taxon>Schizoparmaceae</taxon>
        <taxon>Coniella</taxon>
    </lineage>
</organism>
<feature type="region of interest" description="Disordered" evidence="1">
    <location>
        <begin position="220"/>
        <end position="241"/>
    </location>
</feature>
<reference evidence="2 3" key="1">
    <citation type="journal article" date="2018" name="Mycol. Prog.">
        <title>Coniella lustricola, a new species from submerged detritus.</title>
        <authorList>
            <person name="Raudabaugh D.B."/>
            <person name="Iturriaga T."/>
            <person name="Carver A."/>
            <person name="Mondo S."/>
            <person name="Pangilinan J."/>
            <person name="Lipzen A."/>
            <person name="He G."/>
            <person name="Amirebrahimi M."/>
            <person name="Grigoriev I.V."/>
            <person name="Miller A.N."/>
        </authorList>
    </citation>
    <scope>NUCLEOTIDE SEQUENCE [LARGE SCALE GENOMIC DNA]</scope>
    <source>
        <strain evidence="2 3">B22-T-1</strain>
    </source>
</reference>
<evidence type="ECO:0000256" key="1">
    <source>
        <dbReference type="SAM" id="MobiDB-lite"/>
    </source>
</evidence>
<dbReference type="InParanoid" id="A0A2T2ZYV0"/>
<dbReference type="AlphaFoldDB" id="A0A2T2ZYV0"/>
<name>A0A2T2ZYV0_9PEZI</name>
<feature type="compositionally biased region" description="Basic and acidic residues" evidence="1">
    <location>
        <begin position="131"/>
        <end position="146"/>
    </location>
</feature>